<comment type="catalytic activity">
    <reaction evidence="1">
        <text>Thiol-dependent hydrolysis of ester, thioester, amide, peptide and isopeptide bonds formed by the C-terminal Gly of ubiquitin (a 76-residue protein attached to proteins as an intracellular targeting signal).</text>
        <dbReference type="EC" id="3.4.19.12"/>
    </reaction>
</comment>
<dbReference type="GO" id="GO:0004843">
    <property type="term" value="F:cysteine-type deubiquitinase activity"/>
    <property type="evidence" value="ECO:0007669"/>
    <property type="project" value="UniProtKB-EC"/>
</dbReference>
<organism evidence="9">
    <name type="scientific">Sesamum latifolium</name>
    <dbReference type="NCBI Taxonomy" id="2727402"/>
    <lineage>
        <taxon>Eukaryota</taxon>
        <taxon>Viridiplantae</taxon>
        <taxon>Streptophyta</taxon>
        <taxon>Embryophyta</taxon>
        <taxon>Tracheophyta</taxon>
        <taxon>Spermatophyta</taxon>
        <taxon>Magnoliopsida</taxon>
        <taxon>eudicotyledons</taxon>
        <taxon>Gunneridae</taxon>
        <taxon>Pentapetalae</taxon>
        <taxon>asterids</taxon>
        <taxon>lamiids</taxon>
        <taxon>Lamiales</taxon>
        <taxon>Pedaliaceae</taxon>
        <taxon>Sesamum</taxon>
    </lineage>
</organism>
<dbReference type="AlphaFoldDB" id="A0AAW2Y2H3"/>
<proteinExistence type="inferred from homology"/>
<dbReference type="Pfam" id="PF14533">
    <property type="entry name" value="USP7_C2"/>
    <property type="match status" value="1"/>
</dbReference>
<accession>A0AAW2Y2H3</accession>
<gene>
    <name evidence="9" type="ORF">Slati_0624500</name>
</gene>
<keyword evidence="4" id="KW-0645">Protease</keyword>
<name>A0AAW2Y2H3_9LAMI</name>
<reference evidence="9" key="2">
    <citation type="journal article" date="2024" name="Plant">
        <title>Genomic evolution and insights into agronomic trait innovations of Sesamum species.</title>
        <authorList>
            <person name="Miao H."/>
            <person name="Wang L."/>
            <person name="Qu L."/>
            <person name="Liu H."/>
            <person name="Sun Y."/>
            <person name="Le M."/>
            <person name="Wang Q."/>
            <person name="Wei S."/>
            <person name="Zheng Y."/>
            <person name="Lin W."/>
            <person name="Duan Y."/>
            <person name="Cao H."/>
            <person name="Xiong S."/>
            <person name="Wang X."/>
            <person name="Wei L."/>
            <person name="Li C."/>
            <person name="Ma Q."/>
            <person name="Ju M."/>
            <person name="Zhao R."/>
            <person name="Li G."/>
            <person name="Mu C."/>
            <person name="Tian Q."/>
            <person name="Mei H."/>
            <person name="Zhang T."/>
            <person name="Gao T."/>
            <person name="Zhang H."/>
        </authorList>
    </citation>
    <scope>NUCLEOTIDE SEQUENCE</scope>
    <source>
        <strain evidence="9">KEN1</strain>
    </source>
</reference>
<dbReference type="GO" id="GO:0006508">
    <property type="term" value="P:proteolysis"/>
    <property type="evidence" value="ECO:0007669"/>
    <property type="project" value="UniProtKB-KW"/>
</dbReference>
<reference evidence="9" key="1">
    <citation type="submission" date="2020-06" db="EMBL/GenBank/DDBJ databases">
        <authorList>
            <person name="Li T."/>
            <person name="Hu X."/>
            <person name="Zhang T."/>
            <person name="Song X."/>
            <person name="Zhang H."/>
            <person name="Dai N."/>
            <person name="Sheng W."/>
            <person name="Hou X."/>
            <person name="Wei L."/>
        </authorList>
    </citation>
    <scope>NUCLEOTIDE SEQUENCE</scope>
    <source>
        <strain evidence="9">KEN1</strain>
        <tissue evidence="9">Leaf</tissue>
    </source>
</reference>
<keyword evidence="5" id="KW-0833">Ubl conjugation pathway</keyword>
<evidence type="ECO:0000313" key="9">
    <source>
        <dbReference type="EMBL" id="KAL0459973.1"/>
    </source>
</evidence>
<evidence type="ECO:0000256" key="6">
    <source>
        <dbReference type="ARBA" id="ARBA00022801"/>
    </source>
</evidence>
<dbReference type="EC" id="3.4.19.12" evidence="3"/>
<evidence type="ECO:0000256" key="5">
    <source>
        <dbReference type="ARBA" id="ARBA00022786"/>
    </source>
</evidence>
<evidence type="ECO:0000259" key="8">
    <source>
        <dbReference type="Pfam" id="PF14533"/>
    </source>
</evidence>
<feature type="non-terminal residue" evidence="9">
    <location>
        <position position="1"/>
    </location>
</feature>
<keyword evidence="6 9" id="KW-0378">Hydrolase</keyword>
<evidence type="ECO:0000256" key="3">
    <source>
        <dbReference type="ARBA" id="ARBA00012759"/>
    </source>
</evidence>
<comment type="similarity">
    <text evidence="2">Belongs to the peptidase C19 family.</text>
</comment>
<evidence type="ECO:0000256" key="4">
    <source>
        <dbReference type="ARBA" id="ARBA00022670"/>
    </source>
</evidence>
<evidence type="ECO:0000256" key="2">
    <source>
        <dbReference type="ARBA" id="ARBA00009085"/>
    </source>
</evidence>
<feature type="domain" description="Ubiquitin carboxyl-terminal hydrolase C-terminal" evidence="8">
    <location>
        <begin position="1"/>
        <end position="94"/>
    </location>
</feature>
<protein>
    <recommendedName>
        <fullName evidence="3">ubiquitinyl hydrolase 1</fullName>
        <ecNumber evidence="3">3.4.19.12</ecNumber>
    </recommendedName>
</protein>
<evidence type="ECO:0000256" key="7">
    <source>
        <dbReference type="ARBA" id="ARBA00022807"/>
    </source>
</evidence>
<sequence length="121" mass="14236">IPEEEKFLGPSNCLIHVYHFMYVDAQNRTRIQNFGEPFLLKISDGETLSHIKARVQNKLKVQDEEFSKWKFAFVSCGRAEYLEDSDTLFNHFQRSAIHVPWSNILDWNTLTILRDGLLQHI</sequence>
<feature type="non-terminal residue" evidence="9">
    <location>
        <position position="121"/>
    </location>
</feature>
<dbReference type="EMBL" id="JACGWN010000002">
    <property type="protein sequence ID" value="KAL0459973.1"/>
    <property type="molecule type" value="Genomic_DNA"/>
</dbReference>
<dbReference type="InterPro" id="IPR029346">
    <property type="entry name" value="USP_C"/>
</dbReference>
<evidence type="ECO:0000256" key="1">
    <source>
        <dbReference type="ARBA" id="ARBA00000707"/>
    </source>
</evidence>
<keyword evidence="7" id="KW-0788">Thiol protease</keyword>
<comment type="caution">
    <text evidence="9">The sequence shown here is derived from an EMBL/GenBank/DDBJ whole genome shotgun (WGS) entry which is preliminary data.</text>
</comment>